<sequence>MGYGTRQDQRLADALRPGYVLPDELSLAQRLALTLAQAGDLRFSEGGEQGTGGHWDNVLRRDEAIVLAELAAFPLERLQQEFLAALEREGEAALWQRVWRLVRSFDGWCQQLSDAGPEAARALGQALLTQLEQGLAGMLAPGVRAFGHGGGTLHPAWARYTAEAAGVQDLPSGNAPVRRQWLRRSWLALTLAIEKLQPLARAALDESLKSGRHDPAMGLLLAAHALVQYSRAPLNRFPERLIDFYYRDVLRLQPRAASPDRVFLLLEREPRFDGAVQIETGTQFVGGKDDAGRPIAFAADGPLEVTDTRVAALYTLRVERNPLISPEREFEYATSVKVEKLPLQAPEAAYAARPAWWPLLGGRARGSASHAQDAQLGIALASPLLRLKEGRREVRIRMQFAHPSDDDGWLQNALRTPASARTPEWLAQVYARYAAFEAQHFPPRPRSGSVASAPDAAALAQAAWQRSPEFEADVQLSFLLAACLACDNAAVFAERLGRLFAVWLVAGEEALRAVDIAALRAHAATLPGQGAGRRVEIDDPLVLIYPPRNHDEAAALPDRALIFGRVFAGVWEARLSTQEGWLTVDKVFICRRSPAGGTSPRGGGIELVVRLGPEEPAVVPCDAAVHGAQWPAQAVLQLGLRTQTRMYAYSMLQQYPLLEINLSVFVHDLRDVVLYNQLGRLDPSRPFQPFGPMPSTGSYLILGSPELACKPLTALQARLRWAGLPTRPGGFTTHYAGYPGDWHTGAFRLRAQVLVDGQWQAGEGEPLPLFAGTDNDMHIAAGQRLRFPATELRRLHRATPPRPSGQPFVFGLSTRNGFFRFDLAEPEGAFGHAAYPTLLAAALTRNARLKRAGALPREPYTPTLESLTVNYQATQDLLLTGDGASGADGLRQGVYHLNAFGVLPVQRNRVGQHPTLLPRHPNDGCLYIGLSGGDPQGALNLFFHLRKEEAAERWIDAPPVLHWSVWREDGWRQLEPHQQLADSTQGLLRSGIVQLNLPAGMRTERGALPEPAYWLRLSADWGFAQLAGLYGVHANAISATRCLQAAAGGNEAGNEAMSEPLPPGVIQAPARSVPGLRRVLQVGPSEGGRPADPPEALRLRGAERLRHKARAITTWDYERLLLDAFPAVYKVKCFAHHQATLGDGNGLQHRRLASLPGHVLLVVVPYPHAGELFSSTEGPRLDAASLDAMRRYIQACAPPGASVLVRNAAYERVQVRCSLQLATGSHPGATLRRLNQALVEYLSPWHTTGLGADFNWRVRGDALEAFLRAQPSVTAVGRLSLLHIIRNDQQFYALHDTAMRANGAGSEMVLPAQPWSLVLPTRQHLLELQDDSRILAPVTTGIDRLEVGGTFIVGRPQPDKPAAGTR</sequence>
<protein>
    <recommendedName>
        <fullName evidence="3">Baseplate protein J-like domain-containing protein</fullName>
    </recommendedName>
</protein>
<dbReference type="Proteomes" id="UP001189757">
    <property type="component" value="Unassembled WGS sequence"/>
</dbReference>
<dbReference type="EMBL" id="CATZLL010000013">
    <property type="protein sequence ID" value="CAJ0819071.1"/>
    <property type="molecule type" value="Genomic_DNA"/>
</dbReference>
<reference evidence="1 2" key="1">
    <citation type="submission" date="2023-07" db="EMBL/GenBank/DDBJ databases">
        <authorList>
            <person name="Peeters C."/>
        </authorList>
    </citation>
    <scope>NUCLEOTIDE SEQUENCE [LARGE SCALE GENOMIC DNA]</scope>
    <source>
        <strain evidence="1 2">LMG 18101</strain>
    </source>
</reference>
<evidence type="ECO:0000313" key="2">
    <source>
        <dbReference type="Proteomes" id="UP001189757"/>
    </source>
</evidence>
<evidence type="ECO:0008006" key="3">
    <source>
        <dbReference type="Google" id="ProtNLM"/>
    </source>
</evidence>
<comment type="caution">
    <text evidence="1">The sequence shown here is derived from an EMBL/GenBank/DDBJ whole genome shotgun (WGS) entry which is preliminary data.</text>
</comment>
<keyword evidence="2" id="KW-1185">Reference proteome</keyword>
<proteinExistence type="predicted"/>
<name>A0ABM9KAA8_9RALS</name>
<evidence type="ECO:0000313" key="1">
    <source>
        <dbReference type="EMBL" id="CAJ0819071.1"/>
    </source>
</evidence>
<dbReference type="RefSeq" id="WP_316682007.1">
    <property type="nucleotide sequence ID" value="NZ_CATZLL010000013.1"/>
</dbReference>
<organism evidence="1 2">
    <name type="scientific">Ralstonia flaminis</name>
    <dbReference type="NCBI Taxonomy" id="3058597"/>
    <lineage>
        <taxon>Bacteria</taxon>
        <taxon>Pseudomonadati</taxon>
        <taxon>Pseudomonadota</taxon>
        <taxon>Betaproteobacteria</taxon>
        <taxon>Burkholderiales</taxon>
        <taxon>Burkholderiaceae</taxon>
        <taxon>Ralstonia</taxon>
    </lineage>
</organism>
<accession>A0ABM9KAA8</accession>
<gene>
    <name evidence="1" type="ORF">LMG18101_03824</name>
</gene>